<accession>A0A811UZE9</accession>
<dbReference type="InterPro" id="IPR022352">
    <property type="entry name" value="Ins/IGF/rlx"/>
</dbReference>
<keyword evidence="4" id="KW-0732">Signal</keyword>
<dbReference type="Gene3D" id="1.10.100.10">
    <property type="entry name" value="Insulin-like"/>
    <property type="match status" value="1"/>
</dbReference>
<comment type="subunit">
    <text evidence="2">Heterodimer of a B chain and an A chain linked by two disulfide bonds.</text>
</comment>
<dbReference type="OrthoDB" id="10019596at2759"/>
<evidence type="ECO:0000256" key="5">
    <source>
        <dbReference type="ARBA" id="ARBA00023157"/>
    </source>
</evidence>
<feature type="domain" description="Insulin-like" evidence="7">
    <location>
        <begin position="41"/>
        <end position="141"/>
    </location>
</feature>
<dbReference type="Proteomes" id="UP000606786">
    <property type="component" value="Unassembled WGS sequence"/>
</dbReference>
<dbReference type="PROSITE" id="PS00262">
    <property type="entry name" value="INSULIN"/>
    <property type="match status" value="1"/>
</dbReference>
<comment type="similarity">
    <text evidence="1 6">Belongs to the insulin family.</text>
</comment>
<evidence type="ECO:0000256" key="6">
    <source>
        <dbReference type="RuleBase" id="RU000406"/>
    </source>
</evidence>
<keyword evidence="5" id="KW-1015">Disulfide bond</keyword>
<evidence type="ECO:0000256" key="4">
    <source>
        <dbReference type="ARBA" id="ARBA00022729"/>
    </source>
</evidence>
<dbReference type="EMBL" id="CAJHJT010000034">
    <property type="protein sequence ID" value="CAD7003688.1"/>
    <property type="molecule type" value="Genomic_DNA"/>
</dbReference>
<proteinExistence type="inferred from homology"/>
<dbReference type="PRINTS" id="PR00276">
    <property type="entry name" value="INSULINFAMLY"/>
</dbReference>
<dbReference type="SUPFAM" id="SSF56994">
    <property type="entry name" value="Insulin-like"/>
    <property type="match status" value="1"/>
</dbReference>
<dbReference type="GO" id="GO:0005576">
    <property type="term" value="C:extracellular region"/>
    <property type="evidence" value="ECO:0007669"/>
    <property type="project" value="UniProtKB-SubCell"/>
</dbReference>
<protein>
    <submittedName>
        <fullName evidence="8">(Mediterranean fruit fly) hypothetical protein</fullName>
    </submittedName>
</protein>
<evidence type="ECO:0000256" key="2">
    <source>
        <dbReference type="ARBA" id="ARBA00011207"/>
    </source>
</evidence>
<dbReference type="AlphaFoldDB" id="A0A811UZE9"/>
<comment type="subcellular location">
    <subcellularLocation>
        <location evidence="6">Secreted</location>
    </subcellularLocation>
</comment>
<evidence type="ECO:0000313" key="8">
    <source>
        <dbReference type="EMBL" id="CAD7003688.1"/>
    </source>
</evidence>
<dbReference type="PANTHER" id="PTHR13647">
    <property type="entry name" value="INSULIN-LIKE PEPTIDE 2-RELATED"/>
    <property type="match status" value="1"/>
</dbReference>
<evidence type="ECO:0000256" key="1">
    <source>
        <dbReference type="ARBA" id="ARBA00009034"/>
    </source>
</evidence>
<dbReference type="Pfam" id="PF00049">
    <property type="entry name" value="Insulin"/>
    <property type="match status" value="1"/>
</dbReference>
<sequence length="142" mass="16165">MTNKLYNKQITQTIMSTMNLIKICTLLTTLLVCVQRSACEQSVCGPALDSVLSTICENGFNTKFKKSLEWDDLGKNDLDKNYLDAKDLDDEMIFPYAAFPFLAKIHGGQVDTVAKSRRRREGVYDECCRKPCKMSELRAYCK</sequence>
<evidence type="ECO:0000259" key="7">
    <source>
        <dbReference type="SMART" id="SM00078"/>
    </source>
</evidence>
<keyword evidence="9" id="KW-1185">Reference proteome</keyword>
<dbReference type="GO" id="GO:0005179">
    <property type="term" value="F:hormone activity"/>
    <property type="evidence" value="ECO:0007669"/>
    <property type="project" value="InterPro"/>
</dbReference>
<dbReference type="InterPro" id="IPR022353">
    <property type="entry name" value="Insulin_CS"/>
</dbReference>
<dbReference type="CDD" id="cd04366">
    <property type="entry name" value="IlGF_insulin_bombyxin_like"/>
    <property type="match status" value="1"/>
</dbReference>
<dbReference type="PANTHER" id="PTHR13647:SF4">
    <property type="entry name" value="INSULIN-LIKE PEPTIDE 1-RELATED"/>
    <property type="match status" value="1"/>
</dbReference>
<gene>
    <name evidence="8" type="ORF">CCAP1982_LOCUS12125</name>
</gene>
<dbReference type="InterPro" id="IPR016179">
    <property type="entry name" value="Insulin-like"/>
</dbReference>
<name>A0A811UZE9_CERCA</name>
<evidence type="ECO:0000313" key="9">
    <source>
        <dbReference type="Proteomes" id="UP000606786"/>
    </source>
</evidence>
<comment type="caution">
    <text evidence="8">The sequence shown here is derived from an EMBL/GenBank/DDBJ whole genome shotgun (WGS) entry which is preliminary data.</text>
</comment>
<keyword evidence="6" id="KW-0964">Secreted</keyword>
<organism evidence="8 9">
    <name type="scientific">Ceratitis capitata</name>
    <name type="common">Mediterranean fruit fly</name>
    <name type="synonym">Tephritis capitata</name>
    <dbReference type="NCBI Taxonomy" id="7213"/>
    <lineage>
        <taxon>Eukaryota</taxon>
        <taxon>Metazoa</taxon>
        <taxon>Ecdysozoa</taxon>
        <taxon>Arthropoda</taxon>
        <taxon>Hexapoda</taxon>
        <taxon>Insecta</taxon>
        <taxon>Pterygota</taxon>
        <taxon>Neoptera</taxon>
        <taxon>Endopterygota</taxon>
        <taxon>Diptera</taxon>
        <taxon>Brachycera</taxon>
        <taxon>Muscomorpha</taxon>
        <taxon>Tephritoidea</taxon>
        <taxon>Tephritidae</taxon>
        <taxon>Ceratitis</taxon>
        <taxon>Ceratitis</taxon>
    </lineage>
</organism>
<dbReference type="SMART" id="SM00078">
    <property type="entry name" value="IlGF"/>
    <property type="match status" value="1"/>
</dbReference>
<reference evidence="8" key="1">
    <citation type="submission" date="2020-11" db="EMBL/GenBank/DDBJ databases">
        <authorList>
            <person name="Whitehead M."/>
        </authorList>
    </citation>
    <scope>NUCLEOTIDE SEQUENCE</scope>
    <source>
        <strain evidence="8">EGII</strain>
    </source>
</reference>
<dbReference type="InterPro" id="IPR036438">
    <property type="entry name" value="Insulin-like_sf"/>
</dbReference>
<keyword evidence="3" id="KW-0165">Cleavage on pair of basic residues</keyword>
<evidence type="ECO:0000256" key="3">
    <source>
        <dbReference type="ARBA" id="ARBA00022685"/>
    </source>
</evidence>